<feature type="transmembrane region" description="Helical" evidence="1">
    <location>
        <begin position="603"/>
        <end position="625"/>
    </location>
</feature>
<protein>
    <submittedName>
        <fullName evidence="3">DUF2235 domain-containing protein</fullName>
    </submittedName>
</protein>
<keyword evidence="1" id="KW-0472">Membrane</keyword>
<accession>A0A6H2DL84</accession>
<evidence type="ECO:0000259" key="2">
    <source>
        <dbReference type="Pfam" id="PF09994"/>
    </source>
</evidence>
<proteinExistence type="predicted"/>
<feature type="domain" description="T6SS Phospholipase effector Tle1-like catalytic" evidence="2">
    <location>
        <begin position="86"/>
        <end position="405"/>
    </location>
</feature>
<dbReference type="PANTHER" id="PTHR33840:SF1">
    <property type="entry name" value="TLE1 PHOSPHOLIPASE DOMAIN-CONTAINING PROTEIN"/>
    <property type="match status" value="1"/>
</dbReference>
<gene>
    <name evidence="3" type="ORF">HF685_03110</name>
</gene>
<feature type="transmembrane region" description="Helical" evidence="1">
    <location>
        <begin position="632"/>
        <end position="651"/>
    </location>
</feature>
<feature type="transmembrane region" description="Helical" evidence="1">
    <location>
        <begin position="570"/>
        <end position="591"/>
    </location>
</feature>
<name>A0A6H2DL84_9SPHN</name>
<feature type="transmembrane region" description="Helical" evidence="1">
    <location>
        <begin position="42"/>
        <end position="63"/>
    </location>
</feature>
<dbReference type="Proteomes" id="UP000501600">
    <property type="component" value="Chromosome"/>
</dbReference>
<organism evidence="3 4">
    <name type="scientific">Parasphingorhabdus halotolerans</name>
    <dbReference type="NCBI Taxonomy" id="2725558"/>
    <lineage>
        <taxon>Bacteria</taxon>
        <taxon>Pseudomonadati</taxon>
        <taxon>Pseudomonadota</taxon>
        <taxon>Alphaproteobacteria</taxon>
        <taxon>Sphingomonadales</taxon>
        <taxon>Sphingomonadaceae</taxon>
        <taxon>Parasphingorhabdus</taxon>
    </lineage>
</organism>
<keyword evidence="1" id="KW-0812">Transmembrane</keyword>
<feature type="transmembrane region" description="Helical" evidence="1">
    <location>
        <begin position="18"/>
        <end position="36"/>
    </location>
</feature>
<dbReference type="AlphaFoldDB" id="A0A6H2DL84"/>
<dbReference type="RefSeq" id="WP_168818259.1">
    <property type="nucleotide sequence ID" value="NZ_CP051217.1"/>
</dbReference>
<evidence type="ECO:0000313" key="3">
    <source>
        <dbReference type="EMBL" id="QJB68416.1"/>
    </source>
</evidence>
<dbReference type="PANTHER" id="PTHR33840">
    <property type="match status" value="1"/>
</dbReference>
<dbReference type="EMBL" id="CP051217">
    <property type="protein sequence ID" value="QJB68416.1"/>
    <property type="molecule type" value="Genomic_DNA"/>
</dbReference>
<keyword evidence="4" id="KW-1185">Reference proteome</keyword>
<sequence>MPETLRRSMPPVKVRRKIYAASLFILSLYTGYQFWISGLTTLLVALLVPIVIVILLWICPFTPPNMLEENTRKTAASEPPPMPIKKRIILFSDGTGNSSAKLFKTNVWRIYQAIDFGYVSSGDTMQIGSYSDGVGNSSFKPIAILGGIFGLGLRRNVIHLYRFLCRNYTPGDEIFVFGFSRGAYTVRILTALIADQGVITEYRDERHLNSLSNAAYREFVRANVPGSFPWITKSMRFVRDVNTRFFAWLLDPFPQEVSRDMAEIDFVGVWDTVGAYGGPIMEITRGIDRWVAPLSMTDYMLSGKVKMARHALALDDERASFRPLVWDEVHEEEQRIYSGKLIKKLEDENLASAEREKLEIEFDKVKNFKRGRIKQVWFCGMHADVGGGYPDESLSYVSLMWMIDEIGDRLEFLPSEVERLRKGANIFGPIHNSRQGIGAYYRYQPRKITAFMHHEGDRDKIGRTLSHRDPLVTFPSRSDPAGAPKMKYRGLLTHCSIHSTVLVRIAAGTDNYAPVGLPRTFDIEGKLNILNNKDRHNLDKKIAHLLSGEKIADRAVEQERIWDHVSWRRGIYFASLTLTLLFLAMPLWPASMSGSPNNVDDRWVGGLAANLFTPILPGFAEYWLVEFEQQPVVFLGLLVTILALLISGGFLERLLRDGSRTMWWAALDDPAQNLKMKNRLRDNYSYQRILQFLKWSLTPNFLGMAAVGLIAYLAASIGVQGWMVYAERNGSLCGIEAAEQGLVNRKYILDKSCNDTGITIKEKETYEIAFVAIGQSRSDRDSALFGVSVWDLFSDTDAKKTSGLADRLSLLFGTPFRRIVPARWIQPLYLVRDYSSQSLEANSERVGDDISIKVIKFETIKHNDGETRAIAIIKTPQKGRLFLFANDAGFPGLKGLACRNTPSNICDVKINVEVRRLEAS</sequence>
<keyword evidence="1" id="KW-1133">Transmembrane helix</keyword>
<evidence type="ECO:0000256" key="1">
    <source>
        <dbReference type="SAM" id="Phobius"/>
    </source>
</evidence>
<dbReference type="InterPro" id="IPR018712">
    <property type="entry name" value="Tle1-like_cat"/>
</dbReference>
<reference evidence="3 4" key="1">
    <citation type="submission" date="2020-04" db="EMBL/GenBank/DDBJ databases">
        <title>Genome sequence for Sphingorhabdus sp. strain M1.</title>
        <authorList>
            <person name="Park S.-J."/>
        </authorList>
    </citation>
    <scope>NUCLEOTIDE SEQUENCE [LARGE SCALE GENOMIC DNA]</scope>
    <source>
        <strain evidence="3 4">JK6</strain>
    </source>
</reference>
<dbReference type="KEGG" id="phao:HF685_03110"/>
<evidence type="ECO:0000313" key="4">
    <source>
        <dbReference type="Proteomes" id="UP000501600"/>
    </source>
</evidence>
<dbReference type="Pfam" id="PF09994">
    <property type="entry name" value="T6SS_Tle1-like_cat"/>
    <property type="match status" value="1"/>
</dbReference>
<feature type="transmembrane region" description="Helical" evidence="1">
    <location>
        <begin position="701"/>
        <end position="725"/>
    </location>
</feature>